<dbReference type="InterPro" id="IPR036412">
    <property type="entry name" value="HAD-like_sf"/>
</dbReference>
<dbReference type="PROSITE" id="PS50969">
    <property type="entry name" value="FCP1"/>
    <property type="match status" value="1"/>
</dbReference>
<dbReference type="GO" id="GO:0015031">
    <property type="term" value="P:protein transport"/>
    <property type="evidence" value="ECO:0007669"/>
    <property type="project" value="UniProtKB-KW"/>
</dbReference>
<dbReference type="OrthoDB" id="1711508at2759"/>
<dbReference type="Proteomes" id="UP000177798">
    <property type="component" value="Chromosome 3"/>
</dbReference>
<dbReference type="InterPro" id="IPR050365">
    <property type="entry name" value="TIM50"/>
</dbReference>
<reference evidence="5" key="1">
    <citation type="journal article" date="2017" name="Genome Biol. Evol.">
        <title>The complete genome sequence of the phytopathogenic fungus Sclerotinia sclerotiorum reveals insights into the genome architecture of broad host range pathogens.</title>
        <authorList>
            <person name="Derbyshire M."/>
            <person name="Denton-Giles M."/>
            <person name="Hegedus D."/>
            <person name="Seifbarghy S."/>
            <person name="Rollins J."/>
            <person name="van Kan J."/>
            <person name="Seidl M.F."/>
            <person name="Faino L."/>
            <person name="Mbengue M."/>
            <person name="Navaud O."/>
            <person name="Raffaele S."/>
            <person name="Hammond-Kosack K."/>
            <person name="Heard S."/>
            <person name="Oliver R."/>
        </authorList>
    </citation>
    <scope>NUCLEOTIDE SEQUENCE [LARGE SCALE GENOMIC DNA]</scope>
    <source>
        <strain evidence="5">ATCC 18683 / 1980 / Ss-1</strain>
    </source>
</reference>
<organism evidence="4 5">
    <name type="scientific">Sclerotinia sclerotiorum (strain ATCC 18683 / 1980 / Ss-1)</name>
    <name type="common">White mold</name>
    <name type="synonym">Whetzelinia sclerotiorum</name>
    <dbReference type="NCBI Taxonomy" id="665079"/>
    <lineage>
        <taxon>Eukaryota</taxon>
        <taxon>Fungi</taxon>
        <taxon>Dikarya</taxon>
        <taxon>Ascomycota</taxon>
        <taxon>Pezizomycotina</taxon>
        <taxon>Leotiomycetes</taxon>
        <taxon>Helotiales</taxon>
        <taxon>Sclerotiniaceae</taxon>
        <taxon>Sclerotinia</taxon>
    </lineage>
</organism>
<keyword evidence="1" id="KW-0811">Translocation</keyword>
<comment type="subcellular location">
    <subcellularLocation>
        <location evidence="1">Mitochondrion inner membrane</location>
        <topology evidence="1">Single-pass membrane protein</topology>
    </subcellularLocation>
</comment>
<feature type="domain" description="FCP1 homology" evidence="3">
    <location>
        <begin position="183"/>
        <end position="353"/>
    </location>
</feature>
<dbReference type="SUPFAM" id="SSF56784">
    <property type="entry name" value="HAD-like"/>
    <property type="match status" value="1"/>
</dbReference>
<keyword evidence="1" id="KW-0653">Protein transport</keyword>
<sequence length="429" mass="48484">MSLLHSFTFTFSGKELRYLAKRTFSSTENALNRYGRNSRKELVKSGRSPNWHRKHPGVSFGERNWPVSQQEYLRIAGDKWTPSFDHSGFKDIATNISKPLVPLLRAPYIAPDVAPEPDPLQDKKFFYQSLISHQRPSSKKTMAPISKEARVQPSKASGGIPNPTSEYLEKTYTKPNQGPTPSLLARHLLVVIDLNGTLLYRPNRKNPTKFTARPHAEKFLQYCVDTFSVIIWSSAKSQNVIPMCQTILTPKLRQKVIAIWGRETFGLTGQDYNMRVQCYKRLTKLWGDPKIAASHPDTQNGGRWDQTNTVLIDDSSEKARSEPYNLIEIPEFFGDDKEVGDVLPQVHDYLNFLSMHENVSATIRHSPFVPLPKANPHEATGLNLPIHPPRVPGPARVPSPVVEPVYKPSHSGDTIPSKYQPMLGNSDKW</sequence>
<dbReference type="Pfam" id="PF03031">
    <property type="entry name" value="NIF"/>
    <property type="match status" value="1"/>
</dbReference>
<dbReference type="Gene3D" id="3.40.50.1000">
    <property type="entry name" value="HAD superfamily/HAD-like"/>
    <property type="match status" value="1"/>
</dbReference>
<proteinExistence type="inferred from homology"/>
<comment type="subunit">
    <text evidence="1">Component of the TIM23 complex.</text>
</comment>
<feature type="region of interest" description="Disordered" evidence="2">
    <location>
        <begin position="406"/>
        <end position="429"/>
    </location>
</feature>
<evidence type="ECO:0000256" key="2">
    <source>
        <dbReference type="SAM" id="MobiDB-lite"/>
    </source>
</evidence>
<protein>
    <recommendedName>
        <fullName evidence="1">Mitochondrial import inner membrane translocase subunit TIM50</fullName>
    </recommendedName>
</protein>
<comment type="similarity">
    <text evidence="1">Belongs to the TIM50 family.</text>
</comment>
<dbReference type="PANTHER" id="PTHR12210">
    <property type="entry name" value="DULLARD PROTEIN PHOSPHATASE"/>
    <property type="match status" value="1"/>
</dbReference>
<name>A0A1D9PZJ3_SCLS1</name>
<dbReference type="FunFam" id="3.40.50.1000:FF:000228">
    <property type="entry name" value="NIF domain protein"/>
    <property type="match status" value="1"/>
</dbReference>
<keyword evidence="1" id="KW-0809">Transit peptide</keyword>
<evidence type="ECO:0000313" key="5">
    <source>
        <dbReference type="Proteomes" id="UP000177798"/>
    </source>
</evidence>
<comment type="function">
    <text evidence="1">Essential component of the TIM23 complex, a complex that mediates the translocation of transit peptide-containing proteins across the mitochondrial inner membrane.</text>
</comment>
<feature type="region of interest" description="Disordered" evidence="2">
    <location>
        <begin position="137"/>
        <end position="162"/>
    </location>
</feature>
<dbReference type="VEuPathDB" id="FungiDB:sscle_03g028810"/>
<dbReference type="InterPro" id="IPR023214">
    <property type="entry name" value="HAD_sf"/>
</dbReference>
<dbReference type="GO" id="GO:0005744">
    <property type="term" value="C:TIM23 mitochondrial import inner membrane translocase complex"/>
    <property type="evidence" value="ECO:0007669"/>
    <property type="project" value="UniProtKB-UniRule"/>
</dbReference>
<evidence type="ECO:0000256" key="1">
    <source>
        <dbReference type="RuleBase" id="RU365079"/>
    </source>
</evidence>
<accession>A0A1D9PZJ3</accession>
<dbReference type="EMBL" id="CP017816">
    <property type="protein sequence ID" value="APA08111.1"/>
    <property type="molecule type" value="Genomic_DNA"/>
</dbReference>
<keyword evidence="1" id="KW-0813">Transport</keyword>
<dbReference type="InterPro" id="IPR004274">
    <property type="entry name" value="FCP1_dom"/>
</dbReference>
<dbReference type="SMART" id="SM00577">
    <property type="entry name" value="CPDc"/>
    <property type="match status" value="1"/>
</dbReference>
<evidence type="ECO:0000313" key="4">
    <source>
        <dbReference type="EMBL" id="APA08111.1"/>
    </source>
</evidence>
<keyword evidence="1" id="KW-0496">Mitochondrion</keyword>
<gene>
    <name evidence="4" type="ORF">sscle_03g028810</name>
</gene>
<dbReference type="AlphaFoldDB" id="A0A1D9PZJ3"/>
<evidence type="ECO:0000259" key="3">
    <source>
        <dbReference type="PROSITE" id="PS50969"/>
    </source>
</evidence>